<name>A0A7J6GTS0_CANSA</name>
<feature type="compositionally biased region" description="Basic and acidic residues" evidence="1">
    <location>
        <begin position="1"/>
        <end position="11"/>
    </location>
</feature>
<dbReference type="InterPro" id="IPR014726">
    <property type="entry name" value="Ribosomal_uL2_dom3"/>
</dbReference>
<dbReference type="Proteomes" id="UP000525078">
    <property type="component" value="Unassembled WGS sequence"/>
</dbReference>
<organism evidence="2 3">
    <name type="scientific">Cannabis sativa</name>
    <name type="common">Hemp</name>
    <name type="synonym">Marijuana</name>
    <dbReference type="NCBI Taxonomy" id="3483"/>
    <lineage>
        <taxon>Eukaryota</taxon>
        <taxon>Viridiplantae</taxon>
        <taxon>Streptophyta</taxon>
        <taxon>Embryophyta</taxon>
        <taxon>Tracheophyta</taxon>
        <taxon>Spermatophyta</taxon>
        <taxon>Magnoliopsida</taxon>
        <taxon>eudicotyledons</taxon>
        <taxon>Gunneridae</taxon>
        <taxon>Pentapetalae</taxon>
        <taxon>rosids</taxon>
        <taxon>fabids</taxon>
        <taxon>Rosales</taxon>
        <taxon>Cannabaceae</taxon>
        <taxon>Cannabis</taxon>
    </lineage>
</organism>
<reference evidence="2 3" key="1">
    <citation type="journal article" date="2020" name="bioRxiv">
        <title>Sequence and annotation of 42 cannabis genomes reveals extensive copy number variation in cannabinoid synthesis and pathogen resistance genes.</title>
        <authorList>
            <person name="Mckernan K.J."/>
            <person name="Helbert Y."/>
            <person name="Kane L.T."/>
            <person name="Ebling H."/>
            <person name="Zhang L."/>
            <person name="Liu B."/>
            <person name="Eaton Z."/>
            <person name="Mclaughlin S."/>
            <person name="Kingan S."/>
            <person name="Baybayan P."/>
            <person name="Concepcion G."/>
            <person name="Jordan M."/>
            <person name="Riva A."/>
            <person name="Barbazuk W."/>
            <person name="Harkins T."/>
        </authorList>
    </citation>
    <scope>NUCLEOTIDE SEQUENCE [LARGE SCALE GENOMIC DNA]</scope>
    <source>
        <strain evidence="3">cv. Jamaican Lion 4</strain>
        <tissue evidence="2">Leaf</tissue>
    </source>
</reference>
<evidence type="ECO:0000313" key="2">
    <source>
        <dbReference type="EMBL" id="KAF4386342.1"/>
    </source>
</evidence>
<sequence length="122" mass="13556">MNPIDHSHGGGEGRGPIGRKDPQSLRVILHLHVPSSSYSPSRTHSVARSENHYPQKSQEPTQIRPPFSLALERLSAWRQWASSARRGPKTRPRLALPCSEDPIFMIPKTHVIVSSPLGARQS</sequence>
<feature type="region of interest" description="Disordered" evidence="1">
    <location>
        <begin position="1"/>
        <end position="65"/>
    </location>
</feature>
<comment type="caution">
    <text evidence="2">The sequence shown here is derived from an EMBL/GenBank/DDBJ whole genome shotgun (WGS) entry which is preliminary data.</text>
</comment>
<evidence type="ECO:0000256" key="1">
    <source>
        <dbReference type="SAM" id="MobiDB-lite"/>
    </source>
</evidence>
<proteinExistence type="predicted"/>
<protein>
    <recommendedName>
        <fullName evidence="4">Ribosomal protein L2</fullName>
    </recommendedName>
</protein>
<evidence type="ECO:0008006" key="4">
    <source>
        <dbReference type="Google" id="ProtNLM"/>
    </source>
</evidence>
<evidence type="ECO:0000313" key="3">
    <source>
        <dbReference type="Proteomes" id="UP000525078"/>
    </source>
</evidence>
<dbReference type="AlphaFoldDB" id="A0A7J6GTS0"/>
<gene>
    <name evidence="2" type="ORF">F8388_019969</name>
</gene>
<dbReference type="EMBL" id="JAATIP010000042">
    <property type="protein sequence ID" value="KAF4386342.1"/>
    <property type="molecule type" value="Genomic_DNA"/>
</dbReference>
<dbReference type="Gene3D" id="4.10.950.10">
    <property type="entry name" value="Ribosomal protein L2, domain 3"/>
    <property type="match status" value="1"/>
</dbReference>
<accession>A0A7J6GTS0</accession>